<sequence>MFLSKKALALFASLLVVEILAAPVDVKSDAALADGTVFYCTDTGFSGTCVTASFTVDVCQNVQFLNQVSSFQPSLGGACTVFTGTGCTGPSFQIFSPSNVGLVGTDNLLGIGNGGAVFNDNLNSFFCTTGFVLGE</sequence>
<evidence type="ECO:0000313" key="2">
    <source>
        <dbReference type="EMBL" id="KAF7366975.1"/>
    </source>
</evidence>
<evidence type="ECO:0000256" key="1">
    <source>
        <dbReference type="SAM" id="SignalP"/>
    </source>
</evidence>
<proteinExistence type="predicted"/>
<reference evidence="2" key="1">
    <citation type="submission" date="2020-05" db="EMBL/GenBank/DDBJ databases">
        <title>Mycena genomes resolve the evolution of fungal bioluminescence.</title>
        <authorList>
            <person name="Tsai I.J."/>
        </authorList>
    </citation>
    <scope>NUCLEOTIDE SEQUENCE</scope>
    <source>
        <strain evidence="2">160909Yilan</strain>
    </source>
</reference>
<feature type="signal peptide" evidence="1">
    <location>
        <begin position="1"/>
        <end position="21"/>
    </location>
</feature>
<evidence type="ECO:0000313" key="3">
    <source>
        <dbReference type="Proteomes" id="UP000623467"/>
    </source>
</evidence>
<keyword evidence="1" id="KW-0732">Signal</keyword>
<comment type="caution">
    <text evidence="2">The sequence shown here is derived from an EMBL/GenBank/DDBJ whole genome shotgun (WGS) entry which is preliminary data.</text>
</comment>
<gene>
    <name evidence="2" type="ORF">MSAN_00956200</name>
</gene>
<organism evidence="2 3">
    <name type="scientific">Mycena sanguinolenta</name>
    <dbReference type="NCBI Taxonomy" id="230812"/>
    <lineage>
        <taxon>Eukaryota</taxon>
        <taxon>Fungi</taxon>
        <taxon>Dikarya</taxon>
        <taxon>Basidiomycota</taxon>
        <taxon>Agaricomycotina</taxon>
        <taxon>Agaricomycetes</taxon>
        <taxon>Agaricomycetidae</taxon>
        <taxon>Agaricales</taxon>
        <taxon>Marasmiineae</taxon>
        <taxon>Mycenaceae</taxon>
        <taxon>Mycena</taxon>
    </lineage>
</organism>
<dbReference type="OrthoDB" id="5401396at2759"/>
<dbReference type="EMBL" id="JACAZH010000006">
    <property type="protein sequence ID" value="KAF7366975.1"/>
    <property type="molecule type" value="Genomic_DNA"/>
</dbReference>
<dbReference type="Gene3D" id="2.60.20.10">
    <property type="entry name" value="Crystallins"/>
    <property type="match status" value="1"/>
</dbReference>
<dbReference type="AlphaFoldDB" id="A0A8H6YTN9"/>
<keyword evidence="3" id="KW-1185">Reference proteome</keyword>
<protein>
    <submittedName>
        <fullName evidence="2">Uncharacterized protein</fullName>
    </submittedName>
</protein>
<name>A0A8H6YTN9_9AGAR</name>
<accession>A0A8H6YTN9</accession>
<feature type="chain" id="PRO_5034970611" evidence="1">
    <location>
        <begin position="22"/>
        <end position="135"/>
    </location>
</feature>
<dbReference type="Proteomes" id="UP000623467">
    <property type="component" value="Unassembled WGS sequence"/>
</dbReference>